<dbReference type="Pfam" id="PF07495">
    <property type="entry name" value="Y_Y_Y"/>
    <property type="match status" value="1"/>
</dbReference>
<evidence type="ECO:0000256" key="1">
    <source>
        <dbReference type="SAM" id="Coils"/>
    </source>
</evidence>
<dbReference type="InterPro" id="IPR013783">
    <property type="entry name" value="Ig-like_fold"/>
</dbReference>
<dbReference type="EMBL" id="BBLG01000002">
    <property type="protein sequence ID" value="GAK75433.1"/>
    <property type="molecule type" value="Genomic_DNA"/>
</dbReference>
<dbReference type="Gene3D" id="2.60.40.10">
    <property type="entry name" value="Immunoglobulins"/>
    <property type="match status" value="1"/>
</dbReference>
<keyword evidence="2" id="KW-1133">Transmembrane helix</keyword>
<comment type="caution">
    <text evidence="4">The sequence shown here is derived from an EMBL/GenBank/DDBJ whole genome shotgun (WGS) entry which is preliminary data.</text>
</comment>
<dbReference type="Proteomes" id="UP000028980">
    <property type="component" value="Unassembled WGS sequence"/>
</dbReference>
<evidence type="ECO:0000313" key="4">
    <source>
        <dbReference type="EMBL" id="GAK75433.1"/>
    </source>
</evidence>
<keyword evidence="1" id="KW-0175">Coiled coil</keyword>
<sequence>MGKGIGSDMIMFKDNIIYARRDSVYTKPYNEKTFTLNEELSQLVKKDVYTSGTLVISNGYLWLFNKDHLSKISIEDIDGTYSVEKVFLSKELRNEKVGYENLTVLGSNEYLIGSSYGYTTLNQNKKTVTTNELYINEVKSFKDGEFILFGLTDIPTIPYKDNFLQIHYSSPSYNSLNTVLYQYRVLELNESWSEWAENTSIELKNLSYGDYNFEVRSRINETLSTNTETYSFTIARPYYLTNTAIAIYILLLIALIILLNGFYIWYFKRQKERALLKQQKELELRNLTNEKNLIELRNAKLRGDIEHRNKELAISTMAMIKKNETLNELKEELNNLPKTVESKSLKKMLDKT</sequence>
<feature type="transmembrane region" description="Helical" evidence="2">
    <location>
        <begin position="245"/>
        <end position="267"/>
    </location>
</feature>
<organism evidence="4 5">
    <name type="scientific">Nonlabens ulvanivorans</name>
    <name type="common">Persicivirga ulvanivorans</name>
    <dbReference type="NCBI Taxonomy" id="906888"/>
    <lineage>
        <taxon>Bacteria</taxon>
        <taxon>Pseudomonadati</taxon>
        <taxon>Bacteroidota</taxon>
        <taxon>Flavobacteriia</taxon>
        <taxon>Flavobacteriales</taxon>
        <taxon>Flavobacteriaceae</taxon>
        <taxon>Nonlabens</taxon>
    </lineage>
</organism>
<evidence type="ECO:0000256" key="2">
    <source>
        <dbReference type="SAM" id="Phobius"/>
    </source>
</evidence>
<gene>
    <name evidence="4" type="ORF">JCM19296_1025</name>
</gene>
<keyword evidence="2" id="KW-0812">Transmembrane</keyword>
<feature type="domain" description="Two component regulator three Y" evidence="3">
    <location>
        <begin position="173"/>
        <end position="234"/>
    </location>
</feature>
<protein>
    <recommendedName>
        <fullName evidence="3">Two component regulator three Y domain-containing protein</fullName>
    </recommendedName>
</protein>
<evidence type="ECO:0000259" key="3">
    <source>
        <dbReference type="Pfam" id="PF07495"/>
    </source>
</evidence>
<feature type="coiled-coil region" evidence="1">
    <location>
        <begin position="277"/>
        <end position="304"/>
    </location>
</feature>
<accession>A0A081D937</accession>
<reference evidence="4 5" key="1">
    <citation type="journal article" date="2014" name="Genome Announc.">
        <title>Draft Genome Sequences of Marine Flavobacterium Nonlabens Strains NR17, NR24, NR27, NR32, NR33, and Ara13.</title>
        <authorList>
            <person name="Nakanishi M."/>
            <person name="Meirelles P."/>
            <person name="Suzuki R."/>
            <person name="Takatani N."/>
            <person name="Mino S."/>
            <person name="Suda W."/>
            <person name="Oshima K."/>
            <person name="Hattori M."/>
            <person name="Ohkuma M."/>
            <person name="Hosokawa M."/>
            <person name="Miyashita K."/>
            <person name="Thompson F.L."/>
            <person name="Niwa A."/>
            <person name="Sawabe T."/>
            <person name="Sawabe T."/>
        </authorList>
    </citation>
    <scope>NUCLEOTIDE SEQUENCE [LARGE SCALE GENOMIC DNA]</scope>
    <source>
        <strain evidence="5">JCM19296</strain>
    </source>
</reference>
<dbReference type="InterPro" id="IPR011123">
    <property type="entry name" value="Y_Y_Y"/>
</dbReference>
<keyword evidence="2" id="KW-0472">Membrane</keyword>
<evidence type="ECO:0000313" key="5">
    <source>
        <dbReference type="Proteomes" id="UP000028980"/>
    </source>
</evidence>
<name>A0A081D937_NONUL</name>
<dbReference type="AlphaFoldDB" id="A0A081D937"/>
<proteinExistence type="predicted"/>